<dbReference type="InterPro" id="IPR016186">
    <property type="entry name" value="C-type_lectin-like/link_sf"/>
</dbReference>
<dbReference type="InterPro" id="IPR001304">
    <property type="entry name" value="C-type_lectin-like"/>
</dbReference>
<gene>
    <name evidence="2" type="ORF">JZ751_013823</name>
</gene>
<dbReference type="GO" id="GO:0010001">
    <property type="term" value="P:glial cell differentiation"/>
    <property type="evidence" value="ECO:0007669"/>
    <property type="project" value="TreeGrafter"/>
</dbReference>
<dbReference type="GO" id="GO:0002052">
    <property type="term" value="P:positive regulation of neuroblast proliferation"/>
    <property type="evidence" value="ECO:0007669"/>
    <property type="project" value="TreeGrafter"/>
</dbReference>
<sequence>MAWSPVAPCRVPAGFGLLIKFCSGPCSSQCDTPAAACLLLLNSTSDCSGYPVSPAASTVISSWPQPAPRSRVFRTSKPPAVFHPAPSASDTEGCERGWKKFHGHCYRYFTHRHTWEDAEKDCREHGGHLASVHTTAEQDFLNGNSAAAQLR</sequence>
<dbReference type="Pfam" id="PF00059">
    <property type="entry name" value="Lectin_C"/>
    <property type="match status" value="1"/>
</dbReference>
<name>A0A8T2NRV1_9TELE</name>
<dbReference type="SUPFAM" id="SSF56436">
    <property type="entry name" value="C-type lectin-like"/>
    <property type="match status" value="1"/>
</dbReference>
<dbReference type="PROSITE" id="PS50041">
    <property type="entry name" value="C_TYPE_LECTIN_2"/>
    <property type="match status" value="1"/>
</dbReference>
<keyword evidence="3" id="KW-1185">Reference proteome</keyword>
<accession>A0A8T2NRV1</accession>
<evidence type="ECO:0000313" key="2">
    <source>
        <dbReference type="EMBL" id="KAG9343653.1"/>
    </source>
</evidence>
<comment type="caution">
    <text evidence="2">The sequence shown here is derived from an EMBL/GenBank/DDBJ whole genome shotgun (WGS) entry which is preliminary data.</text>
</comment>
<dbReference type="GO" id="GO:0007417">
    <property type="term" value="P:central nervous system development"/>
    <property type="evidence" value="ECO:0007669"/>
    <property type="project" value="TreeGrafter"/>
</dbReference>
<dbReference type="InterPro" id="IPR016187">
    <property type="entry name" value="CTDL_fold"/>
</dbReference>
<evidence type="ECO:0000313" key="3">
    <source>
        <dbReference type="Proteomes" id="UP000824540"/>
    </source>
</evidence>
<dbReference type="GO" id="GO:0001501">
    <property type="term" value="P:skeletal system development"/>
    <property type="evidence" value="ECO:0007669"/>
    <property type="project" value="TreeGrafter"/>
</dbReference>
<dbReference type="GO" id="GO:0045202">
    <property type="term" value="C:synapse"/>
    <property type="evidence" value="ECO:0007669"/>
    <property type="project" value="TreeGrafter"/>
</dbReference>
<organism evidence="2 3">
    <name type="scientific">Albula glossodonta</name>
    <name type="common">roundjaw bonefish</name>
    <dbReference type="NCBI Taxonomy" id="121402"/>
    <lineage>
        <taxon>Eukaryota</taxon>
        <taxon>Metazoa</taxon>
        <taxon>Chordata</taxon>
        <taxon>Craniata</taxon>
        <taxon>Vertebrata</taxon>
        <taxon>Euteleostomi</taxon>
        <taxon>Actinopterygii</taxon>
        <taxon>Neopterygii</taxon>
        <taxon>Teleostei</taxon>
        <taxon>Albuliformes</taxon>
        <taxon>Albulidae</taxon>
        <taxon>Albula</taxon>
    </lineage>
</organism>
<dbReference type="GO" id="GO:0072534">
    <property type="term" value="C:perineuronal net"/>
    <property type="evidence" value="ECO:0007669"/>
    <property type="project" value="TreeGrafter"/>
</dbReference>
<dbReference type="GO" id="GO:0005615">
    <property type="term" value="C:extracellular space"/>
    <property type="evidence" value="ECO:0007669"/>
    <property type="project" value="TreeGrafter"/>
</dbReference>
<dbReference type="PANTHER" id="PTHR22804">
    <property type="entry name" value="AGGRECAN/VERSICAN PROTEOGLYCAN"/>
    <property type="match status" value="1"/>
</dbReference>
<feature type="domain" description="C-type lectin" evidence="1">
    <location>
        <begin position="101"/>
        <end position="141"/>
    </location>
</feature>
<dbReference type="Proteomes" id="UP000824540">
    <property type="component" value="Unassembled WGS sequence"/>
</dbReference>
<dbReference type="Gene3D" id="3.10.100.10">
    <property type="entry name" value="Mannose-Binding Protein A, subunit A"/>
    <property type="match status" value="1"/>
</dbReference>
<dbReference type="PANTHER" id="PTHR22804:SF24">
    <property type="entry name" value="NEUROCAN CORE PROTEIN"/>
    <property type="match status" value="1"/>
</dbReference>
<protein>
    <recommendedName>
        <fullName evidence="1">C-type lectin domain-containing protein</fullName>
    </recommendedName>
</protein>
<dbReference type="EMBL" id="JAFBMS010000023">
    <property type="protein sequence ID" value="KAG9343653.1"/>
    <property type="molecule type" value="Genomic_DNA"/>
</dbReference>
<reference evidence="2" key="1">
    <citation type="thesis" date="2021" institute="BYU ScholarsArchive" country="Provo, UT, USA">
        <title>Applications of and Algorithms for Genome Assembly and Genomic Analyses with an Emphasis on Marine Teleosts.</title>
        <authorList>
            <person name="Pickett B.D."/>
        </authorList>
    </citation>
    <scope>NUCLEOTIDE SEQUENCE</scope>
    <source>
        <strain evidence="2">HI-2016</strain>
    </source>
</reference>
<proteinExistence type="predicted"/>
<evidence type="ECO:0000259" key="1">
    <source>
        <dbReference type="PROSITE" id="PS50041"/>
    </source>
</evidence>
<dbReference type="InterPro" id="IPR050691">
    <property type="entry name" value="Hyaluronan_bind_Proteoglycan"/>
</dbReference>
<dbReference type="OrthoDB" id="441660at2759"/>
<dbReference type="AlphaFoldDB" id="A0A8T2NRV1"/>